<reference evidence="2 3" key="1">
    <citation type="submission" date="2019-07" db="EMBL/GenBank/DDBJ databases">
        <title>New species of Amycolatopsis and Streptomyces.</title>
        <authorList>
            <person name="Duangmal K."/>
            <person name="Teo W.F.A."/>
            <person name="Lipun K."/>
        </authorList>
    </citation>
    <scope>NUCLEOTIDE SEQUENCE [LARGE SCALE GENOMIC DNA]</scope>
    <source>
        <strain evidence="2 3">JCM 30562</strain>
    </source>
</reference>
<feature type="transmembrane region" description="Helical" evidence="1">
    <location>
        <begin position="165"/>
        <end position="191"/>
    </location>
</feature>
<dbReference type="OrthoDB" id="3721873at2"/>
<feature type="transmembrane region" description="Helical" evidence="1">
    <location>
        <begin position="203"/>
        <end position="222"/>
    </location>
</feature>
<feature type="transmembrane region" description="Helical" evidence="1">
    <location>
        <begin position="126"/>
        <end position="159"/>
    </location>
</feature>
<keyword evidence="1" id="KW-0472">Membrane</keyword>
<dbReference type="EMBL" id="VJZA01000002">
    <property type="protein sequence ID" value="TVT25531.1"/>
    <property type="molecule type" value="Genomic_DNA"/>
</dbReference>
<keyword evidence="3" id="KW-1185">Reference proteome</keyword>
<feature type="transmembrane region" description="Helical" evidence="1">
    <location>
        <begin position="242"/>
        <end position="262"/>
    </location>
</feature>
<feature type="transmembrane region" description="Helical" evidence="1">
    <location>
        <begin position="93"/>
        <end position="119"/>
    </location>
</feature>
<organism evidence="2 3">
    <name type="scientific">Amycolatopsis acidiphila</name>
    <dbReference type="NCBI Taxonomy" id="715473"/>
    <lineage>
        <taxon>Bacteria</taxon>
        <taxon>Bacillati</taxon>
        <taxon>Actinomycetota</taxon>
        <taxon>Actinomycetes</taxon>
        <taxon>Pseudonocardiales</taxon>
        <taxon>Pseudonocardiaceae</taxon>
        <taxon>Amycolatopsis</taxon>
    </lineage>
</organism>
<comment type="caution">
    <text evidence="2">The sequence shown here is derived from an EMBL/GenBank/DDBJ whole genome shotgun (WGS) entry which is preliminary data.</text>
</comment>
<evidence type="ECO:0000313" key="2">
    <source>
        <dbReference type="EMBL" id="TVT25531.1"/>
    </source>
</evidence>
<protein>
    <recommendedName>
        <fullName evidence="4">Glycosyltransferase RgtA/B/C/D-like domain-containing protein</fullName>
    </recommendedName>
</protein>
<evidence type="ECO:0000313" key="3">
    <source>
        <dbReference type="Proteomes" id="UP000318578"/>
    </source>
</evidence>
<name>A0A558AMS2_9PSEU</name>
<evidence type="ECO:0008006" key="4">
    <source>
        <dbReference type="Google" id="ProtNLM"/>
    </source>
</evidence>
<evidence type="ECO:0000256" key="1">
    <source>
        <dbReference type="SAM" id="Phobius"/>
    </source>
</evidence>
<dbReference type="Proteomes" id="UP000318578">
    <property type="component" value="Unassembled WGS sequence"/>
</dbReference>
<sequence length="432" mass="45391">MVLVAVAVWFVPAAAVLLTWPRSRTWRPAVTLLALAFGLLQQLVFATIPDSAFVTFRYAANIAAGHGAVFNIGEYAEGYSNFTWLVLVTLPKALFGADLVTGAVVLSSACALGCVLLAARFGRLAGLLTAAAGGLAAYDCAGTETPLFVLLVLAVLYALKTRHPLAAGVLAALAVMTRPDGLVLAAAAGLWLAFEAARHRSSWGAPGGYLLGGLVLVVPWLAWRATYYDQSPASWPTLHPSFSSYAFLVAALAAVGVTQLFGHHRTPSPTPRPATRWAPVVALALCAVSLPFAAAQRPGVLDSRARLAQAAEISGWLTARLPPGSIISTGGGGALAYGVGSRVFVVTPGVGNNDYEFVASLRQPALAITGLGYSGRQQCAADPAYTGLYEVATFLRKGSREWVTVYPRDDQAATLIERLDEDPRLVYVPCPS</sequence>
<keyword evidence="1" id="KW-1133">Transmembrane helix</keyword>
<feature type="transmembrane region" description="Helical" evidence="1">
    <location>
        <begin position="274"/>
        <end position="294"/>
    </location>
</feature>
<proteinExistence type="predicted"/>
<accession>A0A558AMS2</accession>
<dbReference type="AlphaFoldDB" id="A0A558AMS2"/>
<keyword evidence="1" id="KW-0812">Transmembrane</keyword>
<feature type="transmembrane region" description="Helical" evidence="1">
    <location>
        <begin position="25"/>
        <end position="48"/>
    </location>
</feature>
<gene>
    <name evidence="2" type="ORF">FNH06_01580</name>
</gene>